<gene>
    <name evidence="1" type="ORF">EGN60_00310</name>
    <name evidence="2" type="ORF">FJM01_00180</name>
</gene>
<protein>
    <submittedName>
        <fullName evidence="1">DUF2779 domain-containing protein</fullName>
    </submittedName>
</protein>
<reference evidence="2 4" key="2">
    <citation type="submission" date="2019-06" db="EMBL/GenBank/DDBJ databases">
        <title>A comparative genomics study of ostrich specific Mycoplasmas.</title>
        <authorList>
            <person name="Botes A."/>
            <person name="Nel T."/>
        </authorList>
    </citation>
    <scope>NUCLEOTIDE SEQUENCE [LARGE SCALE GENOMIC DNA]</scope>
    <source>
        <strain evidence="2 4">Ms01</strain>
    </source>
</reference>
<evidence type="ECO:0000313" key="2">
    <source>
        <dbReference type="EMBL" id="TPI02955.1"/>
    </source>
</evidence>
<dbReference type="AlphaFoldDB" id="A0A3G8LG41"/>
<dbReference type="KEGG" id="mstr:EGN60_00310"/>
<dbReference type="OrthoDB" id="396255at2"/>
<proteinExistence type="predicted"/>
<dbReference type="EMBL" id="CP034044">
    <property type="protein sequence ID" value="AZG68424.1"/>
    <property type="molecule type" value="Genomic_DNA"/>
</dbReference>
<reference evidence="1 3" key="1">
    <citation type="submission" date="2018-11" db="EMBL/GenBank/DDBJ databases">
        <title>Genome sequence of Mycoplasma struthionis sp. nov.</title>
        <authorList>
            <person name="Spergser J."/>
        </authorList>
    </citation>
    <scope>NUCLEOTIDE SEQUENCE [LARGE SCALE GENOMIC DNA]</scope>
    <source>
        <strain evidence="1 3">237IA</strain>
    </source>
</reference>
<evidence type="ECO:0000313" key="4">
    <source>
        <dbReference type="Proteomes" id="UP000317904"/>
    </source>
</evidence>
<organism evidence="1 3">
    <name type="scientific">Mycoplasma struthionis</name>
    <dbReference type="NCBI Taxonomy" id="538220"/>
    <lineage>
        <taxon>Bacteria</taxon>
        <taxon>Bacillati</taxon>
        <taxon>Mycoplasmatota</taxon>
        <taxon>Mollicutes</taxon>
        <taxon>Mycoplasmataceae</taxon>
        <taxon>Mycoplasma</taxon>
    </lineage>
</organism>
<evidence type="ECO:0000313" key="1">
    <source>
        <dbReference type="EMBL" id="AZG68424.1"/>
    </source>
</evidence>
<dbReference type="EMBL" id="VFSY01000003">
    <property type="protein sequence ID" value="TPI02955.1"/>
    <property type="molecule type" value="Genomic_DNA"/>
</dbReference>
<dbReference type="Proteomes" id="UP000317904">
    <property type="component" value="Unassembled WGS sequence"/>
</dbReference>
<accession>A0A3G8LG41</accession>
<evidence type="ECO:0000313" key="3">
    <source>
        <dbReference type="Proteomes" id="UP000275883"/>
    </source>
</evidence>
<name>A0A3G8LG41_9MOLU</name>
<dbReference type="Proteomes" id="UP000275883">
    <property type="component" value="Chromosome"/>
</dbReference>
<dbReference type="RefSeq" id="WP_124724119.1">
    <property type="nucleotide sequence ID" value="NZ_CP034044.1"/>
</dbReference>
<sequence>MEQIKVYIDFEAIANPFAKLINIPNSTPYCYSLGLLNDKNKFQISTFIIDFRKHNSVTSIWAKLKKQIILDINKINKKVNIKNVVFVGHNPYLEIECLKKMFPDNSVEPLINNSTVSLSKLVGKEYNKNYFSKVKEVIFSDKNNHKSFFIKALGDRNGAIASYIGYWLYVDAFIMAFKEKDRRIRFFCPMDRRVTLRELRSYSNDDVDKMLYLASKPELLEKLLKELSYKKDLLKAINNLDLNDKLTIKEIKEKIWSL</sequence>
<keyword evidence="3" id="KW-1185">Reference proteome</keyword>
<accession>A0A502M4E5</accession>